<dbReference type="NCBIfam" id="TIGR01439">
    <property type="entry name" value="lp_hng_hel_AbrB"/>
    <property type="match status" value="1"/>
</dbReference>
<dbReference type="SMART" id="SM00966">
    <property type="entry name" value="SpoVT_AbrB"/>
    <property type="match status" value="1"/>
</dbReference>
<evidence type="ECO:0000256" key="1">
    <source>
        <dbReference type="PROSITE-ProRule" id="PRU01076"/>
    </source>
</evidence>
<protein>
    <submittedName>
        <fullName evidence="3">AbrB/MazE/SpoVT family DNA-binding domain-containing protein</fullName>
    </submittedName>
</protein>
<dbReference type="AlphaFoldDB" id="A0AAP5I874"/>
<accession>A0AAP5I874</accession>
<dbReference type="GO" id="GO:0003677">
    <property type="term" value="F:DNA binding"/>
    <property type="evidence" value="ECO:0007669"/>
    <property type="project" value="UniProtKB-UniRule"/>
</dbReference>
<organism evidence="3 4">
    <name type="scientific">Aetokthonos hydrillicola Thurmond2011</name>
    <dbReference type="NCBI Taxonomy" id="2712845"/>
    <lineage>
        <taxon>Bacteria</taxon>
        <taxon>Bacillati</taxon>
        <taxon>Cyanobacteriota</taxon>
        <taxon>Cyanophyceae</taxon>
        <taxon>Nostocales</taxon>
        <taxon>Hapalosiphonaceae</taxon>
        <taxon>Aetokthonos</taxon>
    </lineage>
</organism>
<evidence type="ECO:0000313" key="4">
    <source>
        <dbReference type="Proteomes" id="UP000667802"/>
    </source>
</evidence>
<evidence type="ECO:0000259" key="2">
    <source>
        <dbReference type="PROSITE" id="PS51740"/>
    </source>
</evidence>
<reference evidence="4" key="1">
    <citation type="journal article" date="2021" name="Science">
        <title>Hunting the eagle killer: A cyanobacterial neurotoxin causes vacuolar myelinopathy.</title>
        <authorList>
            <person name="Breinlinger S."/>
            <person name="Phillips T.J."/>
            <person name="Haram B.N."/>
            <person name="Mares J."/>
            <person name="Martinez Yerena J.A."/>
            <person name="Hrouzek P."/>
            <person name="Sobotka R."/>
            <person name="Henderson W.M."/>
            <person name="Schmieder P."/>
            <person name="Williams S.M."/>
            <person name="Lauderdale J.D."/>
            <person name="Wilde H.D."/>
            <person name="Gerrin W."/>
            <person name="Kust A."/>
            <person name="Washington J.W."/>
            <person name="Wagner C."/>
            <person name="Geier B."/>
            <person name="Liebeke M."/>
            <person name="Enke H."/>
            <person name="Niedermeyer T.H.J."/>
            <person name="Wilde S.B."/>
        </authorList>
    </citation>
    <scope>NUCLEOTIDE SEQUENCE [LARGE SCALE GENOMIC DNA]</scope>
    <source>
        <strain evidence="4">Thurmond2011</strain>
    </source>
</reference>
<dbReference type="InterPro" id="IPR007159">
    <property type="entry name" value="SpoVT-AbrB_dom"/>
</dbReference>
<gene>
    <name evidence="3" type="ORF">G7B40_013395</name>
</gene>
<sequence length="84" mass="9580">MEINSISTKVTDGGRIVIPADYRRALELKVGDDVVLSLEGKEIRMLSRKEALRRAKALVRRYVPKGTLLSDELLTQRQREARDD</sequence>
<dbReference type="PROSITE" id="PS51740">
    <property type="entry name" value="SPOVT_ABRB"/>
    <property type="match status" value="1"/>
</dbReference>
<keyword evidence="1 3" id="KW-0238">DNA-binding</keyword>
<evidence type="ECO:0000313" key="3">
    <source>
        <dbReference type="EMBL" id="MDR9895554.1"/>
    </source>
</evidence>
<dbReference type="Gene3D" id="2.10.260.10">
    <property type="match status" value="1"/>
</dbReference>
<dbReference type="InterPro" id="IPR037914">
    <property type="entry name" value="SpoVT-AbrB_sf"/>
</dbReference>
<dbReference type="EMBL" id="JAALHA020000005">
    <property type="protein sequence ID" value="MDR9895554.1"/>
    <property type="molecule type" value="Genomic_DNA"/>
</dbReference>
<dbReference type="RefSeq" id="WP_208353913.1">
    <property type="nucleotide sequence ID" value="NZ_JAALHA020000005.1"/>
</dbReference>
<comment type="caution">
    <text evidence="3">The sequence shown here is derived from an EMBL/GenBank/DDBJ whole genome shotgun (WGS) entry which is preliminary data.</text>
</comment>
<dbReference type="SUPFAM" id="SSF89447">
    <property type="entry name" value="AbrB/MazE/MraZ-like"/>
    <property type="match status" value="1"/>
</dbReference>
<name>A0AAP5I874_9CYAN</name>
<dbReference type="Pfam" id="PF04014">
    <property type="entry name" value="MazE_antitoxin"/>
    <property type="match status" value="1"/>
</dbReference>
<dbReference type="Proteomes" id="UP000667802">
    <property type="component" value="Unassembled WGS sequence"/>
</dbReference>
<feature type="domain" description="SpoVT-AbrB" evidence="2">
    <location>
        <begin position="5"/>
        <end position="50"/>
    </location>
</feature>
<keyword evidence="4" id="KW-1185">Reference proteome</keyword>
<proteinExistence type="predicted"/>